<name>A0A7U2FEL4_PHANO</name>
<feature type="compositionally biased region" description="Acidic residues" evidence="6">
    <location>
        <begin position="340"/>
        <end position="353"/>
    </location>
</feature>
<dbReference type="KEGG" id="pno:SNOG_11528"/>
<dbReference type="FunFam" id="3.70.10.10:FF:000014">
    <property type="entry name" value="DNA repair protein Rad1, putative"/>
    <property type="match status" value="1"/>
</dbReference>
<evidence type="ECO:0000256" key="6">
    <source>
        <dbReference type="SAM" id="MobiDB-lite"/>
    </source>
</evidence>
<keyword evidence="4" id="KW-0234">DNA repair</keyword>
<organism evidence="7 8">
    <name type="scientific">Phaeosphaeria nodorum (strain SN15 / ATCC MYA-4574 / FGSC 10173)</name>
    <name type="common">Glume blotch fungus</name>
    <name type="synonym">Parastagonospora nodorum</name>
    <dbReference type="NCBI Taxonomy" id="321614"/>
    <lineage>
        <taxon>Eukaryota</taxon>
        <taxon>Fungi</taxon>
        <taxon>Dikarya</taxon>
        <taxon>Ascomycota</taxon>
        <taxon>Pezizomycotina</taxon>
        <taxon>Dothideomycetes</taxon>
        <taxon>Pleosporomycetidae</taxon>
        <taxon>Pleosporales</taxon>
        <taxon>Pleosporineae</taxon>
        <taxon>Phaeosphaeriaceae</taxon>
        <taxon>Parastagonospora</taxon>
    </lineage>
</organism>
<comment type="subcellular location">
    <subcellularLocation>
        <location evidence="1">Nucleus</location>
    </subcellularLocation>
</comment>
<sequence length="365" mass="39935">MDDEEPPVLTAVSSSARQLFSLLRCIASSNKAHVTISEEGLKFSVSEGSSMEASTFLNKSLFTTYNFHAPTRQRAEISDSEDEESESPTAPNFQISLPALLETLQIFGLTDPNTSKPPWARDNPYPTSTAFSNNVLGMNNLCRISYAHEGAPLSIILTEASIRTTCDLSTYEPEYAEEIPFDRRSVVLKTIMRGSWLHDALSELSSTSPEKLTIYAKQVGGKPFFALSATGTLGSARVEFNNQPRSIRAQLGGPEDEHTNLLETFQLSDPEDVLRSSYRFALVQKAARAMSVAKKVSIRMDSQGVLSLQFMVEVEAAVAAGEAAKLSFVDFVVVPMIEEDGEEEGAEGDEVNDETVFMNGDEDMG</sequence>
<dbReference type="RefSeq" id="XP_001801768.1">
    <property type="nucleotide sequence ID" value="XM_001801716.1"/>
</dbReference>
<dbReference type="GO" id="GO:0005634">
    <property type="term" value="C:nucleus"/>
    <property type="evidence" value="ECO:0007669"/>
    <property type="project" value="UniProtKB-SubCell"/>
</dbReference>
<accession>A0A7U2FEL4</accession>
<dbReference type="Gene3D" id="3.70.10.10">
    <property type="match status" value="1"/>
</dbReference>
<dbReference type="GO" id="GO:0000077">
    <property type="term" value="P:DNA damage checkpoint signaling"/>
    <property type="evidence" value="ECO:0007669"/>
    <property type="project" value="InterPro"/>
</dbReference>
<evidence type="ECO:0008006" key="9">
    <source>
        <dbReference type="Google" id="ProtNLM"/>
    </source>
</evidence>
<dbReference type="AlphaFoldDB" id="A0A7U2FEL4"/>
<comment type="similarity">
    <text evidence="2">Belongs to the rad1 family.</text>
</comment>
<keyword evidence="5" id="KW-0539">Nucleus</keyword>
<keyword evidence="8" id="KW-1185">Reference proteome</keyword>
<protein>
    <recommendedName>
        <fullName evidence="9">DNA repair exonuclease rad1</fullName>
    </recommendedName>
</protein>
<gene>
    <name evidence="7" type="ORF">JI435_115280</name>
</gene>
<reference evidence="8" key="1">
    <citation type="journal article" date="2021" name="BMC Genomics">
        <title>Chromosome-level genome assembly and manually-curated proteome of model necrotroph Parastagonospora nodorum Sn15 reveals a genome-wide trove of candidate effector homologs, and redundancy of virulence-related functions within an accessory chromosome.</title>
        <authorList>
            <person name="Bertazzoni S."/>
            <person name="Jones D.A.B."/>
            <person name="Phan H.T."/>
            <person name="Tan K.-C."/>
            <person name="Hane J.K."/>
        </authorList>
    </citation>
    <scope>NUCLEOTIDE SEQUENCE [LARGE SCALE GENOMIC DNA]</scope>
    <source>
        <strain evidence="8">SN15 / ATCC MYA-4574 / FGSC 10173)</strain>
    </source>
</reference>
<evidence type="ECO:0000256" key="1">
    <source>
        <dbReference type="ARBA" id="ARBA00004123"/>
    </source>
</evidence>
<dbReference type="PANTHER" id="PTHR10870">
    <property type="entry name" value="CELL CYCLE CHECKPOINT PROTEIN RAD1"/>
    <property type="match status" value="1"/>
</dbReference>
<evidence type="ECO:0000256" key="3">
    <source>
        <dbReference type="ARBA" id="ARBA00022763"/>
    </source>
</evidence>
<dbReference type="GO" id="GO:0006281">
    <property type="term" value="P:DNA repair"/>
    <property type="evidence" value="ECO:0007669"/>
    <property type="project" value="UniProtKB-KW"/>
</dbReference>
<dbReference type="Proteomes" id="UP000663193">
    <property type="component" value="Chromosome 14"/>
</dbReference>
<evidence type="ECO:0000313" key="7">
    <source>
        <dbReference type="EMBL" id="QRD02799.1"/>
    </source>
</evidence>
<dbReference type="OMA" id="WSQAYKF"/>
<keyword evidence="3" id="KW-0227">DNA damage</keyword>
<evidence type="ECO:0000256" key="4">
    <source>
        <dbReference type="ARBA" id="ARBA00023204"/>
    </source>
</evidence>
<dbReference type="VEuPathDB" id="FungiDB:JI435_115280"/>
<evidence type="ECO:0000256" key="5">
    <source>
        <dbReference type="ARBA" id="ARBA00023242"/>
    </source>
</evidence>
<dbReference type="PANTHER" id="PTHR10870:SF0">
    <property type="entry name" value="CELL CYCLE CHECKPOINT PROTEIN RAD1"/>
    <property type="match status" value="1"/>
</dbReference>
<dbReference type="InterPro" id="IPR003021">
    <property type="entry name" value="Rad1_Rec1_Rad17"/>
</dbReference>
<evidence type="ECO:0000313" key="8">
    <source>
        <dbReference type="Proteomes" id="UP000663193"/>
    </source>
</evidence>
<feature type="region of interest" description="Disordered" evidence="6">
    <location>
        <begin position="340"/>
        <end position="365"/>
    </location>
</feature>
<proteinExistence type="inferred from homology"/>
<evidence type="ECO:0000256" key="2">
    <source>
        <dbReference type="ARBA" id="ARBA00010991"/>
    </source>
</evidence>
<dbReference type="Pfam" id="PF02144">
    <property type="entry name" value="Rad1"/>
    <property type="match status" value="1"/>
</dbReference>
<dbReference type="OrthoDB" id="337581at2759"/>
<feature type="region of interest" description="Disordered" evidence="6">
    <location>
        <begin position="73"/>
        <end position="92"/>
    </location>
</feature>
<dbReference type="EMBL" id="CP069036">
    <property type="protein sequence ID" value="QRD02799.1"/>
    <property type="molecule type" value="Genomic_DNA"/>
</dbReference>
<dbReference type="PRINTS" id="PR01245">
    <property type="entry name" value="RAD1REC1"/>
</dbReference>